<dbReference type="AlphaFoldDB" id="A0A3P3ZNA8"/>
<protein>
    <submittedName>
        <fullName evidence="1">Uncharacterized protein</fullName>
    </submittedName>
</protein>
<sequence>MAIQVSSRPGFASALAGIRPLFTKKQPPINTIPIVNVTPNKIPFNITSPLNGKLGLGKKQFSFPENFDNLNAGAIAALHV</sequence>
<organism evidence="1">
    <name type="scientific">mine drainage metagenome</name>
    <dbReference type="NCBI Taxonomy" id="410659"/>
    <lineage>
        <taxon>unclassified sequences</taxon>
        <taxon>metagenomes</taxon>
        <taxon>ecological metagenomes</taxon>
    </lineage>
</organism>
<proteinExistence type="predicted"/>
<reference evidence="1" key="1">
    <citation type="submission" date="2018-10" db="EMBL/GenBank/DDBJ databases">
        <authorList>
            <person name="Plewniak F."/>
        </authorList>
    </citation>
    <scope>NUCLEOTIDE SEQUENCE</scope>
</reference>
<dbReference type="EMBL" id="UOYP01000188">
    <property type="protein sequence ID" value="VAY88029.1"/>
    <property type="molecule type" value="Genomic_DNA"/>
</dbReference>
<accession>A0A3P3ZNA8</accession>
<name>A0A3P3ZNA8_9ZZZZ</name>
<evidence type="ECO:0000313" key="1">
    <source>
        <dbReference type="EMBL" id="VAY88029.1"/>
    </source>
</evidence>
<gene>
    <name evidence="1" type="ORF">CARN8_2680002</name>
</gene>